<comment type="cofactor">
    <cofactor evidence="1">
        <name>Mn(2+)</name>
        <dbReference type="ChEBI" id="CHEBI:29035"/>
    </cofactor>
</comment>
<dbReference type="AlphaFoldDB" id="A0A6G1FVG1"/>
<reference evidence="6 8" key="1">
    <citation type="submission" date="2020-01" db="EMBL/GenBank/DDBJ databases">
        <authorList>
            <consortium name="DOE Joint Genome Institute"/>
            <person name="Haridas S."/>
            <person name="Albert R."/>
            <person name="Binder M."/>
            <person name="Bloem J."/>
            <person name="Labutti K."/>
            <person name="Salamov A."/>
            <person name="Andreopoulos B."/>
            <person name="Baker S.E."/>
            <person name="Barry K."/>
            <person name="Bills G."/>
            <person name="Bluhm B.H."/>
            <person name="Cannon C."/>
            <person name="Castanera R."/>
            <person name="Culley D.E."/>
            <person name="Daum C."/>
            <person name="Ezra D."/>
            <person name="Gonzalez J.B."/>
            <person name="Henrissat B."/>
            <person name="Kuo A."/>
            <person name="Liang C."/>
            <person name="Lipzen A."/>
            <person name="Lutzoni F."/>
            <person name="Magnuson J."/>
            <person name="Mondo S."/>
            <person name="Nolan M."/>
            <person name="Ohm R."/>
            <person name="Pangilinan J."/>
            <person name="Park H.-J."/>
            <person name="Ramirez L."/>
            <person name="Alfaro M."/>
            <person name="Sun H."/>
            <person name="Tritt A."/>
            <person name="Yoshinaga Y."/>
            <person name="Zwiers L.-H."/>
            <person name="Turgeon B.G."/>
            <person name="Goodwin S.B."/>
            <person name="Spatafora J.W."/>
            <person name="Crous P.W."/>
            <person name="Grigoriev I.V."/>
        </authorList>
    </citation>
    <scope>NUCLEOTIDE SEQUENCE</scope>
    <source>
        <strain evidence="6 8">CBS 781.70</strain>
    </source>
</reference>
<dbReference type="PANTHER" id="PTHR12112:SF39">
    <property type="entry name" value="EG:152A3.5 PROTEIN (FBGN0003116_PN PROTEIN)"/>
    <property type="match status" value="1"/>
</dbReference>
<dbReference type="PANTHER" id="PTHR12112">
    <property type="entry name" value="BNIP - RELATED"/>
    <property type="match status" value="1"/>
</dbReference>
<organism evidence="6">
    <name type="scientific">Eremomyces bilateralis CBS 781.70</name>
    <dbReference type="NCBI Taxonomy" id="1392243"/>
    <lineage>
        <taxon>Eukaryota</taxon>
        <taxon>Fungi</taxon>
        <taxon>Dikarya</taxon>
        <taxon>Ascomycota</taxon>
        <taxon>Pezizomycotina</taxon>
        <taxon>Dothideomycetes</taxon>
        <taxon>Dothideomycetes incertae sedis</taxon>
        <taxon>Eremomycetales</taxon>
        <taxon>Eremomycetaceae</taxon>
        <taxon>Eremomyces</taxon>
    </lineage>
</organism>
<evidence type="ECO:0000313" key="8">
    <source>
        <dbReference type="RefSeq" id="XP_033531329.1"/>
    </source>
</evidence>
<accession>A0A6G1FVG1</accession>
<reference evidence="8" key="3">
    <citation type="submission" date="2025-04" db="UniProtKB">
        <authorList>
            <consortium name="RefSeq"/>
        </authorList>
    </citation>
    <scope>IDENTIFICATION</scope>
    <source>
        <strain evidence="8">CBS 781.70</strain>
    </source>
</reference>
<keyword evidence="3" id="KW-0378">Hydrolase</keyword>
<dbReference type="Gene3D" id="3.90.1640.10">
    <property type="entry name" value="inorganic pyrophosphatase (n-terminal core)"/>
    <property type="match status" value="1"/>
</dbReference>
<dbReference type="Proteomes" id="UP000504638">
    <property type="component" value="Unplaced"/>
</dbReference>
<dbReference type="GO" id="GO:0046872">
    <property type="term" value="F:metal ion binding"/>
    <property type="evidence" value="ECO:0007669"/>
    <property type="project" value="UniProtKB-KW"/>
</dbReference>
<dbReference type="EMBL" id="ML975171">
    <property type="protein sequence ID" value="KAF1809698.1"/>
    <property type="molecule type" value="Genomic_DNA"/>
</dbReference>
<dbReference type="SUPFAM" id="SSF64182">
    <property type="entry name" value="DHH phosphoesterases"/>
    <property type="match status" value="1"/>
</dbReference>
<keyword evidence="7" id="KW-1185">Reference proteome</keyword>
<gene>
    <name evidence="6 8" type="ORF">P152DRAFT_461375</name>
</gene>
<evidence type="ECO:0000256" key="1">
    <source>
        <dbReference type="ARBA" id="ARBA00001936"/>
    </source>
</evidence>
<dbReference type="Pfam" id="PF02833">
    <property type="entry name" value="DHHA2"/>
    <property type="match status" value="1"/>
</dbReference>
<dbReference type="Pfam" id="PF01368">
    <property type="entry name" value="DHH"/>
    <property type="match status" value="1"/>
</dbReference>
<evidence type="ECO:0000313" key="7">
    <source>
        <dbReference type="Proteomes" id="UP000504638"/>
    </source>
</evidence>
<evidence type="ECO:0000256" key="3">
    <source>
        <dbReference type="ARBA" id="ARBA00022801"/>
    </source>
</evidence>
<protein>
    <submittedName>
        <fullName evidence="6 8">DHH phosphoesterase</fullName>
    </submittedName>
</protein>
<dbReference type="OrthoDB" id="374045at2759"/>
<keyword evidence="4" id="KW-0464">Manganese</keyword>
<dbReference type="GO" id="GO:0005737">
    <property type="term" value="C:cytoplasm"/>
    <property type="evidence" value="ECO:0007669"/>
    <property type="project" value="InterPro"/>
</dbReference>
<dbReference type="SMART" id="SM01131">
    <property type="entry name" value="DHHA2"/>
    <property type="match status" value="1"/>
</dbReference>
<evidence type="ECO:0000259" key="5">
    <source>
        <dbReference type="SMART" id="SM01131"/>
    </source>
</evidence>
<evidence type="ECO:0000256" key="2">
    <source>
        <dbReference type="ARBA" id="ARBA00022723"/>
    </source>
</evidence>
<evidence type="ECO:0000313" key="6">
    <source>
        <dbReference type="EMBL" id="KAF1809698.1"/>
    </source>
</evidence>
<dbReference type="RefSeq" id="XP_033531329.1">
    <property type="nucleotide sequence ID" value="XM_033680115.1"/>
</dbReference>
<dbReference type="InterPro" id="IPR004097">
    <property type="entry name" value="DHHA2"/>
</dbReference>
<dbReference type="InterPro" id="IPR038763">
    <property type="entry name" value="DHH_sf"/>
</dbReference>
<proteinExistence type="predicted"/>
<feature type="domain" description="DHHA2" evidence="5">
    <location>
        <begin position="288"/>
        <end position="442"/>
    </location>
</feature>
<dbReference type="Gene3D" id="3.10.310.20">
    <property type="entry name" value="DHHA2 domain"/>
    <property type="match status" value="1"/>
</dbReference>
<name>A0A6G1FVG1_9PEZI</name>
<reference evidence="8" key="2">
    <citation type="submission" date="2020-04" db="EMBL/GenBank/DDBJ databases">
        <authorList>
            <consortium name="NCBI Genome Project"/>
        </authorList>
    </citation>
    <scope>NUCLEOTIDE SEQUENCE</scope>
    <source>
        <strain evidence="8">CBS 781.70</strain>
    </source>
</reference>
<dbReference type="GO" id="GO:0004309">
    <property type="term" value="F:exopolyphosphatase activity"/>
    <property type="evidence" value="ECO:0007669"/>
    <property type="project" value="TreeGrafter"/>
</dbReference>
<keyword evidence="2" id="KW-0479">Metal-binding</keyword>
<dbReference type="InterPro" id="IPR001667">
    <property type="entry name" value="DDH_dom"/>
</dbReference>
<sequence length="445" mass="49185">MSTSQSQVNDPAPGDDPMRIPSLHRFLGLAKSALRQPGKKTFVVGNESVDLDTLTSSLLLSYLRSYPIGKTDRSQISGAIPGSHPLTIPLIPLPRADLRLRPEFIPVLQSAGAEVDDLITLDDLEAPVSYGRAEAQEPPDLILVDHNAPTGAVKALNGKVIGCIDHHVDEGVVSNDAEPRIVEMAGNCGSLVLDWAVKSGLWEEDQARLTSGEDAWTVAGLAKMAMASILVDTTNLKAKEKVKEVDEWAVGYLESVIQAVETRGVRLGEADSERYGRDRWHKLVNGIKKELKGLSAEEMLRKDYKEWEEKDGKVGIASVVKPLAEIIDRASPQTRDERGMEALAHISEAFAKTRGLDLFVVMTTFKDTHKQFRRELMLMAISERMQSLLGGFQEKSEELQLEAWQADERMTAAVRHMGMKVWMQGNTSWSRKQVAPFIRGLLKDA</sequence>
<evidence type="ECO:0000256" key="4">
    <source>
        <dbReference type="ARBA" id="ARBA00023211"/>
    </source>
</evidence>
<dbReference type="GeneID" id="54420685"/>
<dbReference type="InterPro" id="IPR038222">
    <property type="entry name" value="DHHA2_dom_sf"/>
</dbReference>